<dbReference type="InterPro" id="IPR013087">
    <property type="entry name" value="Znf_C2H2_type"/>
</dbReference>
<feature type="compositionally biased region" description="Basic residues" evidence="2">
    <location>
        <begin position="1560"/>
        <end position="1569"/>
    </location>
</feature>
<sequence>MFINFIEYYRMLYISPFILKKEYSEKFGKYITNAVGWKVPHPVRTNQTSSRLDNHIERIIFVEINGKSLVLNVKDVFDVKSIKIVVQEKEGIPKDLQRLIFCGKQLDDNHISSDLPGKSTIHLNLRIRGGGLEHETSSHSHSFRVSQNSADSPYSNLNLNKFYKSSATTLVQPKSLRNDKKMVTENLTEMYYEKANSKPNYGLRMKRQNYFNLHEENQKGTEKGWKSRSNATNSSNLSLHITAFENIIMSSSGEGDSLVKNQSSKEQKSWQHFFPRIGNVEANPFEFPRQQENSSAEPEIVQFKASQKLLNPNADCFFSEKRTSRYETQERSPQCEVCTACDGSLTRLFDELQKKPAKDFPGCTLAELLLARGAAIFDKEIEDSKNELMENKVCEKHIRELGLYWEQSKFNHVITRYYPATRSRIAVCSMPQGFGVNHILSNRPFKCRHKVTMQEAAAFLLINGKLIHPGTPICENDANYLKGLLPTKSEVVDDESISNIPLSAESNGLDVCNVEDPTSRVAKSNALKKLRQLSPEIDDFDDLSWNSDTQKEESKLDEAFLAFSEAAGIAIQDERKAFQDLSTDRQKRKVALMSQFMNIIAQQIAPSNPEQLVKVFKSSLAPSQPKMKEKGKFEELLSFIKAQYKVANSCGERIAVLSQVVHVVNLSTLQQLIPGLTNYQYKAARFEACRKLEVWTPPIEKHVRIGVELEFINVFIEFITSSYVMVGLPYGTCTAKLPNGKKYEIPSTIRKQRDYQIMQMFYKYVKEIGREEIYISETVMRRILKVCSAHRQKSLHCVDYLEGAGKKAFDNLIICIENMHEDGMIDSGTEKSMKMKLLDCRLYFSTDYALHIKPYSSVADHCINYALSDSKNPDFCGQKCEDLIEHSHNHKSECDRCQLFVNTMKDLFSLIEKIRNDVLFDSEKVLEYENEIQKSNIDIFEWKKHVLRAVQSELTRLKILENLKDNEALITMDYSQKFLPRYYYETQRDYYGKKGLSWHITNVTALITGVLGQHTIVHCLGYEEQNAKTVTAIAEDVLKKCKNWNIVNTIWRCDNAGYYRNPSLLFSLPLISLRTGVIVEKVTFSEIQAGKGPSDMDGARCKGRMKDAVDNKANITTADEMFDALLYGEERLTGLTAVVASVNDKNSNDAIKIPGISTFSEVRYDYVKKEATFWKHSEKGNGKTYKFVDNCLQTTLECKKTTTENPSTPNYVFWRTKGSLREKRKKPRKSDATNGQLSESIINMGSTDQNGTENIDADSEEEPGRDIVDDESREIEIHPNALHKCPETNCCKSFKQFHNLINHVQRGSHKLVPEKKTLYDHALNMFVNQIEQINLQKTDMYVREAVEDLGQREEPTLEQGWALRQSAQRNRFSEKVHTFVDEEMAKYQAGNQRIDTVEIESLMARARDEKGRLKFSPFERLNANQISSLVMRKLKKADHQTNKTKKVIQEEINDEIENETGEIELEYEDDDQFLDDFQVAHEAAFNILKELNEKNGETTTARKSGKGGKEKSKGKRSNTTPLSELTPSTSGQPIPKRRKLVNATLSSELTPSASNQQLSKKTKRVSKKK</sequence>
<feature type="compositionally biased region" description="Low complexity" evidence="2">
    <location>
        <begin position="1517"/>
        <end position="1530"/>
    </location>
</feature>
<accession>A0A914NYN3</accession>
<dbReference type="PROSITE" id="PS00028">
    <property type="entry name" value="ZINC_FINGER_C2H2_1"/>
    <property type="match status" value="1"/>
</dbReference>
<name>A0A914NYN3_9BILA</name>
<evidence type="ECO:0000313" key="6">
    <source>
        <dbReference type="WBParaSite" id="PDA_v2.g10577.t1"/>
    </source>
</evidence>
<dbReference type="InterPro" id="IPR019956">
    <property type="entry name" value="Ubiquitin_dom"/>
</dbReference>
<dbReference type="InterPro" id="IPR029071">
    <property type="entry name" value="Ubiquitin-like_domsf"/>
</dbReference>
<dbReference type="Proteomes" id="UP000887578">
    <property type="component" value="Unplaced"/>
</dbReference>
<feature type="domain" description="Ubiquitin-like" evidence="3">
    <location>
        <begin position="57"/>
        <end position="130"/>
    </location>
</feature>
<evidence type="ECO:0000313" key="5">
    <source>
        <dbReference type="Proteomes" id="UP000887578"/>
    </source>
</evidence>
<feature type="compositionally biased region" description="Polar residues" evidence="2">
    <location>
        <begin position="1543"/>
        <end position="1559"/>
    </location>
</feature>
<dbReference type="SUPFAM" id="SSF54236">
    <property type="entry name" value="Ubiquitin-like"/>
    <property type="match status" value="1"/>
</dbReference>
<dbReference type="GO" id="GO:0008270">
    <property type="term" value="F:zinc ion binding"/>
    <property type="evidence" value="ECO:0007669"/>
    <property type="project" value="UniProtKB-KW"/>
</dbReference>
<evidence type="ECO:0000256" key="2">
    <source>
        <dbReference type="SAM" id="MobiDB-lite"/>
    </source>
</evidence>
<dbReference type="Pfam" id="PF00240">
    <property type="entry name" value="ubiquitin"/>
    <property type="match status" value="1"/>
</dbReference>
<proteinExistence type="predicted"/>
<dbReference type="SMART" id="SM00213">
    <property type="entry name" value="UBQ"/>
    <property type="match status" value="1"/>
</dbReference>
<evidence type="ECO:0000259" key="4">
    <source>
        <dbReference type="PROSITE" id="PS50157"/>
    </source>
</evidence>
<dbReference type="PROSITE" id="PS50053">
    <property type="entry name" value="UBIQUITIN_2"/>
    <property type="match status" value="1"/>
</dbReference>
<dbReference type="PROSITE" id="PS00299">
    <property type="entry name" value="UBIQUITIN_1"/>
    <property type="match status" value="1"/>
</dbReference>
<evidence type="ECO:0000256" key="1">
    <source>
        <dbReference type="PROSITE-ProRule" id="PRU00042"/>
    </source>
</evidence>
<organism evidence="5 6">
    <name type="scientific">Panagrolaimus davidi</name>
    <dbReference type="NCBI Taxonomy" id="227884"/>
    <lineage>
        <taxon>Eukaryota</taxon>
        <taxon>Metazoa</taxon>
        <taxon>Ecdysozoa</taxon>
        <taxon>Nematoda</taxon>
        <taxon>Chromadorea</taxon>
        <taxon>Rhabditida</taxon>
        <taxon>Tylenchina</taxon>
        <taxon>Panagrolaimomorpha</taxon>
        <taxon>Panagrolaimoidea</taxon>
        <taxon>Panagrolaimidae</taxon>
        <taxon>Panagrolaimus</taxon>
    </lineage>
</organism>
<feature type="region of interest" description="Disordered" evidence="2">
    <location>
        <begin position="1217"/>
        <end position="1265"/>
    </location>
</feature>
<dbReference type="InterPro" id="IPR019954">
    <property type="entry name" value="Ubiquitin_CS"/>
</dbReference>
<feature type="region of interest" description="Disordered" evidence="2">
    <location>
        <begin position="1496"/>
        <end position="1569"/>
    </location>
</feature>
<reference evidence="6" key="1">
    <citation type="submission" date="2022-11" db="UniProtKB">
        <authorList>
            <consortium name="WormBaseParasite"/>
        </authorList>
    </citation>
    <scope>IDENTIFICATION</scope>
</reference>
<keyword evidence="1" id="KW-0479">Metal-binding</keyword>
<keyword evidence="1" id="KW-0862">Zinc</keyword>
<dbReference type="PANTHER" id="PTHR33845">
    <property type="entry name" value="C2H2-TYPE DOMAIN-CONTAINING PROTEIN"/>
    <property type="match status" value="1"/>
</dbReference>
<feature type="domain" description="C2H2-type" evidence="4">
    <location>
        <begin position="1283"/>
        <end position="1309"/>
    </location>
</feature>
<dbReference type="PRINTS" id="PR00348">
    <property type="entry name" value="UBIQUITIN"/>
</dbReference>
<dbReference type="PROSITE" id="PS50157">
    <property type="entry name" value="ZINC_FINGER_C2H2_2"/>
    <property type="match status" value="1"/>
</dbReference>
<protein>
    <submittedName>
        <fullName evidence="6">Ubiquitin-like domain-containing protein</fullName>
    </submittedName>
</protein>
<keyword evidence="5" id="KW-1185">Reference proteome</keyword>
<keyword evidence="1" id="KW-0863">Zinc-finger</keyword>
<dbReference type="WBParaSite" id="PDA_v2.g10577.t1">
    <property type="protein sequence ID" value="PDA_v2.g10577.t1"/>
    <property type="gene ID" value="PDA_v2.g10577"/>
</dbReference>
<evidence type="ECO:0000259" key="3">
    <source>
        <dbReference type="PROSITE" id="PS50053"/>
    </source>
</evidence>
<dbReference type="Gene3D" id="3.10.20.90">
    <property type="entry name" value="Phosphatidylinositol 3-kinase Catalytic Subunit, Chain A, domain 1"/>
    <property type="match status" value="1"/>
</dbReference>
<feature type="compositionally biased region" description="Polar residues" evidence="2">
    <location>
        <begin position="1232"/>
        <end position="1253"/>
    </location>
</feature>
<dbReference type="InterPro" id="IPR000626">
    <property type="entry name" value="Ubiquitin-like_dom"/>
</dbReference>
<dbReference type="PANTHER" id="PTHR33845:SF1">
    <property type="entry name" value="C2H2-TYPE DOMAIN-CONTAINING PROTEIN"/>
    <property type="match status" value="1"/>
</dbReference>